<reference evidence="1" key="1">
    <citation type="submission" date="2018-02" db="EMBL/GenBank/DDBJ databases">
        <title>Rhizophora mucronata_Transcriptome.</title>
        <authorList>
            <person name="Meera S.P."/>
            <person name="Sreeshan A."/>
            <person name="Augustine A."/>
        </authorList>
    </citation>
    <scope>NUCLEOTIDE SEQUENCE</scope>
    <source>
        <tissue evidence="1">Leaf</tissue>
    </source>
</reference>
<sequence length="21" mass="2361">MTLRADLSEKKTSLIVTIKVN</sequence>
<accession>A0A2P2QHZ9</accession>
<protein>
    <submittedName>
        <fullName evidence="1">Uncharacterized protein</fullName>
    </submittedName>
</protein>
<organism evidence="1">
    <name type="scientific">Rhizophora mucronata</name>
    <name type="common">Asiatic mangrove</name>
    <dbReference type="NCBI Taxonomy" id="61149"/>
    <lineage>
        <taxon>Eukaryota</taxon>
        <taxon>Viridiplantae</taxon>
        <taxon>Streptophyta</taxon>
        <taxon>Embryophyta</taxon>
        <taxon>Tracheophyta</taxon>
        <taxon>Spermatophyta</taxon>
        <taxon>Magnoliopsida</taxon>
        <taxon>eudicotyledons</taxon>
        <taxon>Gunneridae</taxon>
        <taxon>Pentapetalae</taxon>
        <taxon>rosids</taxon>
        <taxon>fabids</taxon>
        <taxon>Malpighiales</taxon>
        <taxon>Rhizophoraceae</taxon>
        <taxon>Rhizophora</taxon>
    </lineage>
</organism>
<name>A0A2P2QHZ9_RHIMU</name>
<dbReference type="EMBL" id="GGEC01086053">
    <property type="protein sequence ID" value="MBX66537.1"/>
    <property type="molecule type" value="Transcribed_RNA"/>
</dbReference>
<dbReference type="AlphaFoldDB" id="A0A2P2QHZ9"/>
<proteinExistence type="predicted"/>
<evidence type="ECO:0000313" key="1">
    <source>
        <dbReference type="EMBL" id="MBX66537.1"/>
    </source>
</evidence>